<dbReference type="InterPro" id="IPR027417">
    <property type="entry name" value="P-loop_NTPase"/>
</dbReference>
<accession>A0A1H1W422</accession>
<proteinExistence type="inferred from homology"/>
<dbReference type="PANTHER" id="PTHR43776">
    <property type="entry name" value="TRANSPORT ATP-BINDING PROTEIN"/>
    <property type="match status" value="1"/>
</dbReference>
<dbReference type="SMART" id="SM00382">
    <property type="entry name" value="AAA"/>
    <property type="match status" value="2"/>
</dbReference>
<evidence type="ECO:0000256" key="3">
    <source>
        <dbReference type="ARBA" id="ARBA00022741"/>
    </source>
</evidence>
<keyword evidence="2" id="KW-0813">Transport</keyword>
<dbReference type="CDD" id="cd03257">
    <property type="entry name" value="ABC_NikE_OppD_transporters"/>
    <property type="match status" value="2"/>
</dbReference>
<protein>
    <submittedName>
        <fullName evidence="7">Peptide/nickel transport system ATP-binding protein</fullName>
    </submittedName>
</protein>
<feature type="domain" description="ABC transporter" evidence="6">
    <location>
        <begin position="449"/>
        <end position="704"/>
    </location>
</feature>
<gene>
    <name evidence="7" type="ORF">SAMN04489717_4342</name>
</gene>
<comment type="similarity">
    <text evidence="1">Belongs to the ABC transporter superfamily.</text>
</comment>
<evidence type="ECO:0000259" key="6">
    <source>
        <dbReference type="PROSITE" id="PS50893"/>
    </source>
</evidence>
<dbReference type="GO" id="GO:0005524">
    <property type="term" value="F:ATP binding"/>
    <property type="evidence" value="ECO:0007669"/>
    <property type="project" value="UniProtKB-KW"/>
</dbReference>
<evidence type="ECO:0000313" key="7">
    <source>
        <dbReference type="EMBL" id="SDS91824.1"/>
    </source>
</evidence>
<evidence type="ECO:0000256" key="4">
    <source>
        <dbReference type="ARBA" id="ARBA00022840"/>
    </source>
</evidence>
<feature type="domain" description="ABC transporter" evidence="6">
    <location>
        <begin position="46"/>
        <end position="304"/>
    </location>
</feature>
<dbReference type="InterPro" id="IPR003593">
    <property type="entry name" value="AAA+_ATPase"/>
</dbReference>
<dbReference type="InterPro" id="IPR017871">
    <property type="entry name" value="ABC_transporter-like_CS"/>
</dbReference>
<organism evidence="7 8">
    <name type="scientific">Actinopolymorpha singaporensis</name>
    <dbReference type="NCBI Taxonomy" id="117157"/>
    <lineage>
        <taxon>Bacteria</taxon>
        <taxon>Bacillati</taxon>
        <taxon>Actinomycetota</taxon>
        <taxon>Actinomycetes</taxon>
        <taxon>Propionibacteriales</taxon>
        <taxon>Actinopolymorphaceae</taxon>
        <taxon>Actinopolymorpha</taxon>
    </lineage>
</organism>
<dbReference type="InterPro" id="IPR013563">
    <property type="entry name" value="Oligopep_ABC_C"/>
</dbReference>
<dbReference type="Gene3D" id="3.40.50.300">
    <property type="entry name" value="P-loop containing nucleotide triphosphate hydrolases"/>
    <property type="match status" value="2"/>
</dbReference>
<name>A0A1H1W422_9ACTN</name>
<evidence type="ECO:0000256" key="5">
    <source>
        <dbReference type="SAM" id="MobiDB-lite"/>
    </source>
</evidence>
<dbReference type="GO" id="GO:0055085">
    <property type="term" value="P:transmembrane transport"/>
    <property type="evidence" value="ECO:0007669"/>
    <property type="project" value="UniProtKB-ARBA"/>
</dbReference>
<dbReference type="InterPro" id="IPR003439">
    <property type="entry name" value="ABC_transporter-like_ATP-bd"/>
</dbReference>
<dbReference type="EMBL" id="LT629732">
    <property type="protein sequence ID" value="SDS91824.1"/>
    <property type="molecule type" value="Genomic_DNA"/>
</dbReference>
<keyword evidence="8" id="KW-1185">Reference proteome</keyword>
<sequence length="783" mass="84662">MNQFSRSEVAEGGGRRDRARGRGRGRGPGAAPGPAPSADADQSTLLRITDLHTHFTSREGVVRAVDGVDLTVPKGRTVCVVGESGCGKSVTARSILQLVERPGAIAGGRIDWRPSPDADWTDLAKLDPRGEEIRRVRGAEIGMVFQEPMASLSPMYTVGDQLVEAIQLHLPLSKEEAHERAVAQLRRVGIPQPERRMDAYPFQLSGGMCQRVMIAIALSCDPALLIADEPTTALDVTTQARILDLLKDLQDQTGMAMVFITHDLGVVAEIADEVTVMYLGKVAEHGTVREIFDEPKHPYTQALLRSIPTMRGSGERGRQRLAAIRGMVPHPQNRPAGCPFHTRCDHVIAGVCDQQDPPLVRFGSDHLAQCHLYDEQGELTGVGAARTGGGRAANGEAAPEGSVARSTSTGGGAGGGAGTAGTGGAAVQVRERPAPNGSRSRDTSGAPLVEVRDLSMHFPIKRGMFGRTTGAVRAVDSVDFDIAPGETLGLVGESGCGKTTLGRCLARVLQPSSGQIQYRRPNGETVDLARLRNRELAPYRREIRVIFQDPFSSLNPRMTLLQLVGEPLRTNNLASGSELQDRVADMLRRCGLRPEYMRRYPHAFSGGERQRINIARALITEPRLVIADEAVSALDVSVRAQILNLLADLQAQFDLTYLFISHDLSVVEHLCDRVTVMYLGSIVETADTSSLYTQPHHPYTEALLNAVPLPDPHNRRARHEHGLPDDLPDAANPPSGCLFHTRCPHVRPDRCVSEVPALRETGAHHLAACHFSEELTLSGATGK</sequence>
<dbReference type="InterPro" id="IPR050319">
    <property type="entry name" value="ABC_transp_ATP-bind"/>
</dbReference>
<reference evidence="7 8" key="1">
    <citation type="submission" date="2016-10" db="EMBL/GenBank/DDBJ databases">
        <authorList>
            <person name="de Groot N.N."/>
        </authorList>
    </citation>
    <scope>NUCLEOTIDE SEQUENCE [LARGE SCALE GENOMIC DNA]</scope>
    <source>
        <strain evidence="7 8">DSM 22024</strain>
    </source>
</reference>
<dbReference type="GO" id="GO:0015833">
    <property type="term" value="P:peptide transport"/>
    <property type="evidence" value="ECO:0007669"/>
    <property type="project" value="InterPro"/>
</dbReference>
<dbReference type="Pfam" id="PF00005">
    <property type="entry name" value="ABC_tran"/>
    <property type="match status" value="2"/>
</dbReference>
<dbReference type="NCBIfam" id="NF007739">
    <property type="entry name" value="PRK10419.1"/>
    <property type="match status" value="2"/>
</dbReference>
<feature type="region of interest" description="Disordered" evidence="5">
    <location>
        <begin position="383"/>
        <end position="448"/>
    </location>
</feature>
<dbReference type="NCBIfam" id="NF008453">
    <property type="entry name" value="PRK11308.1"/>
    <property type="match status" value="2"/>
</dbReference>
<keyword evidence="4 7" id="KW-0067">ATP-binding</keyword>
<dbReference type="AlphaFoldDB" id="A0A1H1W422"/>
<dbReference type="PROSITE" id="PS00211">
    <property type="entry name" value="ABC_TRANSPORTER_1"/>
    <property type="match status" value="2"/>
</dbReference>
<dbReference type="SUPFAM" id="SSF52540">
    <property type="entry name" value="P-loop containing nucleoside triphosphate hydrolases"/>
    <property type="match status" value="2"/>
</dbReference>
<keyword evidence="3" id="KW-0547">Nucleotide-binding</keyword>
<dbReference type="NCBIfam" id="TIGR01727">
    <property type="entry name" value="oligo_HPY"/>
    <property type="match status" value="2"/>
</dbReference>
<evidence type="ECO:0000313" key="8">
    <source>
        <dbReference type="Proteomes" id="UP000198983"/>
    </source>
</evidence>
<dbReference type="GO" id="GO:0016887">
    <property type="term" value="F:ATP hydrolysis activity"/>
    <property type="evidence" value="ECO:0007669"/>
    <property type="project" value="InterPro"/>
</dbReference>
<evidence type="ECO:0000256" key="1">
    <source>
        <dbReference type="ARBA" id="ARBA00005417"/>
    </source>
</evidence>
<feature type="compositionally biased region" description="Gly residues" evidence="5">
    <location>
        <begin position="409"/>
        <end position="424"/>
    </location>
</feature>
<dbReference type="STRING" id="117157.SAMN04489717_4342"/>
<dbReference type="Proteomes" id="UP000198983">
    <property type="component" value="Chromosome I"/>
</dbReference>
<dbReference type="FunFam" id="3.40.50.300:FF:000016">
    <property type="entry name" value="Oligopeptide ABC transporter ATP-binding component"/>
    <property type="match status" value="2"/>
</dbReference>
<dbReference type="PANTHER" id="PTHR43776:SF7">
    <property type="entry name" value="D,D-DIPEPTIDE TRANSPORT ATP-BINDING PROTEIN DDPF-RELATED"/>
    <property type="match status" value="1"/>
</dbReference>
<dbReference type="Pfam" id="PF08352">
    <property type="entry name" value="oligo_HPY"/>
    <property type="match status" value="2"/>
</dbReference>
<dbReference type="PROSITE" id="PS50893">
    <property type="entry name" value="ABC_TRANSPORTER_2"/>
    <property type="match status" value="2"/>
</dbReference>
<dbReference type="OrthoDB" id="5357528at2"/>
<evidence type="ECO:0000256" key="2">
    <source>
        <dbReference type="ARBA" id="ARBA00022448"/>
    </source>
</evidence>
<feature type="region of interest" description="Disordered" evidence="5">
    <location>
        <begin position="1"/>
        <end position="41"/>
    </location>
</feature>
<dbReference type="RefSeq" id="WP_092655444.1">
    <property type="nucleotide sequence ID" value="NZ_LT629732.1"/>
</dbReference>